<dbReference type="GO" id="GO:0055085">
    <property type="term" value="P:transmembrane transport"/>
    <property type="evidence" value="ECO:0007669"/>
    <property type="project" value="InterPro"/>
</dbReference>
<dbReference type="CDD" id="cd06261">
    <property type="entry name" value="TM_PBP2"/>
    <property type="match status" value="1"/>
</dbReference>
<accession>A0A939FW16</accession>
<evidence type="ECO:0000256" key="2">
    <source>
        <dbReference type="ARBA" id="ARBA00022448"/>
    </source>
</evidence>
<reference evidence="9" key="1">
    <citation type="submission" date="2021-03" db="EMBL/GenBank/DDBJ databases">
        <title>Whole genome sequence of Jiella sp. CQZ9-1.</title>
        <authorList>
            <person name="Tuo L."/>
        </authorList>
    </citation>
    <scope>NUCLEOTIDE SEQUENCE</scope>
    <source>
        <strain evidence="9">CQZ9-1</strain>
    </source>
</reference>
<dbReference type="Gene3D" id="1.10.3720.10">
    <property type="entry name" value="MetI-like"/>
    <property type="match status" value="1"/>
</dbReference>
<evidence type="ECO:0000313" key="10">
    <source>
        <dbReference type="Proteomes" id="UP000664122"/>
    </source>
</evidence>
<feature type="transmembrane region" description="Helical" evidence="7">
    <location>
        <begin position="12"/>
        <end position="39"/>
    </location>
</feature>
<dbReference type="Pfam" id="PF00528">
    <property type="entry name" value="BPD_transp_1"/>
    <property type="match status" value="1"/>
</dbReference>
<comment type="similarity">
    <text evidence="7">Belongs to the binding-protein-dependent transport system permease family.</text>
</comment>
<dbReference type="AlphaFoldDB" id="A0A939FW16"/>
<feature type="transmembrane region" description="Helical" evidence="7">
    <location>
        <begin position="214"/>
        <end position="239"/>
    </location>
</feature>
<comment type="subcellular location">
    <subcellularLocation>
        <location evidence="1 7">Cell membrane</location>
        <topology evidence="1 7">Multi-pass membrane protein</topology>
    </subcellularLocation>
</comment>
<sequence>MATAQKLIGIKRIAWMFLLPNLLIFGLFTFLPIILNFFYATSGGDAILLAHRPYVGTENFASLLSCTDYLDPNTCRRDVFWRAVYNTGWFVVLQVGFMVAFSLLTALILNRDIPWRGFFRSVFFYPVLLSPVVVALIWKWILQRYGLFNAGLEDVGLSSVDWLTDANWAFFWIIFVSIWAHMGFYTLILLAGLQAIPADVYEAAEMDGASRWRVFSKITMPLLMPTMIVVLVLSLIRAVQAFDEIFVLTGGGPGSATTLILQYIYETGFASRPQLFGLAAAASILMAVVLLVLTLLQLRVTRGQAEN</sequence>
<dbReference type="PANTHER" id="PTHR30193">
    <property type="entry name" value="ABC TRANSPORTER PERMEASE PROTEIN"/>
    <property type="match status" value="1"/>
</dbReference>
<protein>
    <submittedName>
        <fullName evidence="9">Sugar ABC transporter permease</fullName>
    </submittedName>
</protein>
<keyword evidence="4 7" id="KW-0812">Transmembrane</keyword>
<evidence type="ECO:0000256" key="1">
    <source>
        <dbReference type="ARBA" id="ARBA00004651"/>
    </source>
</evidence>
<feature type="transmembrane region" description="Helical" evidence="7">
    <location>
        <begin position="122"/>
        <end position="141"/>
    </location>
</feature>
<dbReference type="GO" id="GO:0005886">
    <property type="term" value="C:plasma membrane"/>
    <property type="evidence" value="ECO:0007669"/>
    <property type="project" value="UniProtKB-SubCell"/>
</dbReference>
<proteinExistence type="inferred from homology"/>
<evidence type="ECO:0000256" key="6">
    <source>
        <dbReference type="ARBA" id="ARBA00023136"/>
    </source>
</evidence>
<evidence type="ECO:0000259" key="8">
    <source>
        <dbReference type="PROSITE" id="PS50928"/>
    </source>
</evidence>
<keyword evidence="10" id="KW-1185">Reference proteome</keyword>
<dbReference type="PANTHER" id="PTHR30193:SF37">
    <property type="entry name" value="INNER MEMBRANE ABC TRANSPORTER PERMEASE PROTEIN YCJO"/>
    <property type="match status" value="1"/>
</dbReference>
<feature type="transmembrane region" description="Helical" evidence="7">
    <location>
        <begin position="89"/>
        <end position="110"/>
    </location>
</feature>
<feature type="transmembrane region" description="Helical" evidence="7">
    <location>
        <begin position="276"/>
        <end position="298"/>
    </location>
</feature>
<organism evidence="9 10">
    <name type="scientific">Jiella flava</name>
    <dbReference type="NCBI Taxonomy" id="2816857"/>
    <lineage>
        <taxon>Bacteria</taxon>
        <taxon>Pseudomonadati</taxon>
        <taxon>Pseudomonadota</taxon>
        <taxon>Alphaproteobacteria</taxon>
        <taxon>Hyphomicrobiales</taxon>
        <taxon>Aurantimonadaceae</taxon>
        <taxon>Jiella</taxon>
    </lineage>
</organism>
<keyword evidence="2 7" id="KW-0813">Transport</keyword>
<feature type="domain" description="ABC transmembrane type-1" evidence="8">
    <location>
        <begin position="84"/>
        <end position="297"/>
    </location>
</feature>
<evidence type="ECO:0000256" key="3">
    <source>
        <dbReference type="ARBA" id="ARBA00022475"/>
    </source>
</evidence>
<dbReference type="InterPro" id="IPR051393">
    <property type="entry name" value="ABC_transporter_permease"/>
</dbReference>
<keyword evidence="6 7" id="KW-0472">Membrane</keyword>
<dbReference type="SUPFAM" id="SSF161098">
    <property type="entry name" value="MetI-like"/>
    <property type="match status" value="1"/>
</dbReference>
<comment type="caution">
    <text evidence="9">The sequence shown here is derived from an EMBL/GenBank/DDBJ whole genome shotgun (WGS) entry which is preliminary data.</text>
</comment>
<keyword evidence="3" id="KW-1003">Cell membrane</keyword>
<dbReference type="Proteomes" id="UP000664122">
    <property type="component" value="Unassembled WGS sequence"/>
</dbReference>
<evidence type="ECO:0000256" key="7">
    <source>
        <dbReference type="RuleBase" id="RU363032"/>
    </source>
</evidence>
<evidence type="ECO:0000256" key="4">
    <source>
        <dbReference type="ARBA" id="ARBA00022692"/>
    </source>
</evidence>
<feature type="transmembrane region" description="Helical" evidence="7">
    <location>
        <begin position="169"/>
        <end position="193"/>
    </location>
</feature>
<evidence type="ECO:0000256" key="5">
    <source>
        <dbReference type="ARBA" id="ARBA00022989"/>
    </source>
</evidence>
<dbReference type="InterPro" id="IPR000515">
    <property type="entry name" value="MetI-like"/>
</dbReference>
<evidence type="ECO:0000313" key="9">
    <source>
        <dbReference type="EMBL" id="MBO0661210.1"/>
    </source>
</evidence>
<name>A0A939FW16_9HYPH</name>
<gene>
    <name evidence="9" type="ORF">J1C48_01360</name>
</gene>
<dbReference type="EMBL" id="JAFMPP010000001">
    <property type="protein sequence ID" value="MBO0661210.1"/>
    <property type="molecule type" value="Genomic_DNA"/>
</dbReference>
<keyword evidence="5 7" id="KW-1133">Transmembrane helix</keyword>
<dbReference type="InterPro" id="IPR035906">
    <property type="entry name" value="MetI-like_sf"/>
</dbReference>
<dbReference type="PROSITE" id="PS50928">
    <property type="entry name" value="ABC_TM1"/>
    <property type="match status" value="1"/>
</dbReference>